<comment type="similarity">
    <text evidence="2">Belongs to the SNF5 family.</text>
</comment>
<feature type="compositionally biased region" description="Polar residues" evidence="6">
    <location>
        <begin position="571"/>
        <end position="593"/>
    </location>
</feature>
<feature type="compositionally biased region" description="Gly residues" evidence="6">
    <location>
        <begin position="719"/>
        <end position="728"/>
    </location>
</feature>
<organism evidence="7 8">
    <name type="scientific">Hermanssonia centrifuga</name>
    <dbReference type="NCBI Taxonomy" id="98765"/>
    <lineage>
        <taxon>Eukaryota</taxon>
        <taxon>Fungi</taxon>
        <taxon>Dikarya</taxon>
        <taxon>Basidiomycota</taxon>
        <taxon>Agaricomycotina</taxon>
        <taxon>Agaricomycetes</taxon>
        <taxon>Polyporales</taxon>
        <taxon>Meruliaceae</taxon>
        <taxon>Hermanssonia</taxon>
    </lineage>
</organism>
<feature type="compositionally biased region" description="Low complexity" evidence="6">
    <location>
        <begin position="1"/>
        <end position="20"/>
    </location>
</feature>
<feature type="compositionally biased region" description="Low complexity" evidence="6">
    <location>
        <begin position="1753"/>
        <end position="1762"/>
    </location>
</feature>
<protein>
    <recommendedName>
        <fullName evidence="9">SNF5-domain-containing protein</fullName>
    </recommendedName>
</protein>
<dbReference type="EMBL" id="MLYV02000879">
    <property type="protein sequence ID" value="PSR75791.1"/>
    <property type="molecule type" value="Genomic_DNA"/>
</dbReference>
<gene>
    <name evidence="7" type="ORF">PHLCEN_2v8908</name>
</gene>
<feature type="compositionally biased region" description="Basic residues" evidence="6">
    <location>
        <begin position="1407"/>
        <end position="1418"/>
    </location>
</feature>
<evidence type="ECO:0000256" key="3">
    <source>
        <dbReference type="ARBA" id="ARBA00023015"/>
    </source>
</evidence>
<feature type="compositionally biased region" description="Low complexity" evidence="6">
    <location>
        <begin position="520"/>
        <end position="538"/>
    </location>
</feature>
<evidence type="ECO:0008006" key="9">
    <source>
        <dbReference type="Google" id="ProtNLM"/>
    </source>
</evidence>
<feature type="compositionally biased region" description="Low complexity" evidence="6">
    <location>
        <begin position="603"/>
        <end position="628"/>
    </location>
</feature>
<evidence type="ECO:0000256" key="1">
    <source>
        <dbReference type="ARBA" id="ARBA00004123"/>
    </source>
</evidence>
<evidence type="ECO:0000313" key="7">
    <source>
        <dbReference type="EMBL" id="PSR75791.1"/>
    </source>
</evidence>
<evidence type="ECO:0000313" key="8">
    <source>
        <dbReference type="Proteomes" id="UP000186601"/>
    </source>
</evidence>
<feature type="region of interest" description="Disordered" evidence="6">
    <location>
        <begin position="112"/>
        <end position="161"/>
    </location>
</feature>
<keyword evidence="3" id="KW-0805">Transcription regulation</keyword>
<dbReference type="STRING" id="98765.A0A2R6NSD1"/>
<feature type="region of interest" description="Disordered" evidence="6">
    <location>
        <begin position="1397"/>
        <end position="1435"/>
    </location>
</feature>
<feature type="compositionally biased region" description="Low complexity" evidence="6">
    <location>
        <begin position="112"/>
        <end position="124"/>
    </location>
</feature>
<feature type="compositionally biased region" description="Gly residues" evidence="6">
    <location>
        <begin position="21"/>
        <end position="30"/>
    </location>
</feature>
<feature type="compositionally biased region" description="Low complexity" evidence="6">
    <location>
        <begin position="411"/>
        <end position="441"/>
    </location>
</feature>
<comment type="subcellular location">
    <subcellularLocation>
        <location evidence="1">Nucleus</location>
    </subcellularLocation>
</comment>
<proteinExistence type="inferred from homology"/>
<reference evidence="7 8" key="1">
    <citation type="submission" date="2018-02" db="EMBL/GenBank/DDBJ databases">
        <title>Genome sequence of the basidiomycete white-rot fungus Phlebia centrifuga.</title>
        <authorList>
            <person name="Granchi Z."/>
            <person name="Peng M."/>
            <person name="de Vries R.P."/>
            <person name="Hilden K."/>
            <person name="Makela M.R."/>
            <person name="Grigoriev I."/>
            <person name="Riley R."/>
        </authorList>
    </citation>
    <scope>NUCLEOTIDE SEQUENCE [LARGE SCALE GENOMIC DNA]</scope>
    <source>
        <strain evidence="7 8">FBCC195</strain>
    </source>
</reference>
<feature type="compositionally biased region" description="Polar residues" evidence="6">
    <location>
        <begin position="1738"/>
        <end position="1752"/>
    </location>
</feature>
<feature type="region of interest" description="Disordered" evidence="6">
    <location>
        <begin position="358"/>
        <end position="742"/>
    </location>
</feature>
<dbReference type="OrthoDB" id="515064at2759"/>
<feature type="region of interest" description="Disordered" evidence="6">
    <location>
        <begin position="1085"/>
        <end position="1111"/>
    </location>
</feature>
<feature type="compositionally biased region" description="Polar residues" evidence="6">
    <location>
        <begin position="1663"/>
        <end position="1675"/>
    </location>
</feature>
<evidence type="ECO:0000256" key="4">
    <source>
        <dbReference type="ARBA" id="ARBA00023163"/>
    </source>
</evidence>
<feature type="compositionally biased region" description="Low complexity" evidence="6">
    <location>
        <begin position="690"/>
        <end position="718"/>
    </location>
</feature>
<feature type="compositionally biased region" description="Basic and acidic residues" evidence="6">
    <location>
        <begin position="1397"/>
        <end position="1406"/>
    </location>
</feature>
<feature type="compositionally biased region" description="Low complexity" evidence="6">
    <location>
        <begin position="205"/>
        <end position="225"/>
    </location>
</feature>
<feature type="region of interest" description="Disordered" evidence="6">
    <location>
        <begin position="192"/>
        <end position="238"/>
    </location>
</feature>
<dbReference type="PANTHER" id="PTHR10019">
    <property type="entry name" value="SNF5"/>
    <property type="match status" value="1"/>
</dbReference>
<feature type="compositionally biased region" description="Pro residues" evidence="6">
    <location>
        <begin position="544"/>
        <end position="555"/>
    </location>
</feature>
<evidence type="ECO:0000256" key="5">
    <source>
        <dbReference type="ARBA" id="ARBA00023242"/>
    </source>
</evidence>
<dbReference type="Proteomes" id="UP000186601">
    <property type="component" value="Unassembled WGS sequence"/>
</dbReference>
<accession>A0A2R6NSD1</accession>
<feature type="compositionally biased region" description="Low complexity" evidence="6">
    <location>
        <begin position="637"/>
        <end position="649"/>
    </location>
</feature>
<evidence type="ECO:0000256" key="2">
    <source>
        <dbReference type="ARBA" id="ARBA00010239"/>
    </source>
</evidence>
<feature type="compositionally biased region" description="Pro residues" evidence="6">
    <location>
        <begin position="442"/>
        <end position="462"/>
    </location>
</feature>
<dbReference type="GO" id="GO:0006338">
    <property type="term" value="P:chromatin remodeling"/>
    <property type="evidence" value="ECO:0007669"/>
    <property type="project" value="InterPro"/>
</dbReference>
<feature type="compositionally biased region" description="Polar residues" evidence="6">
    <location>
        <begin position="226"/>
        <end position="238"/>
    </location>
</feature>
<keyword evidence="5" id="KW-0539">Nucleus</keyword>
<feature type="region of interest" description="Disordered" evidence="6">
    <location>
        <begin position="1652"/>
        <end position="1791"/>
    </location>
</feature>
<feature type="compositionally biased region" description="Low complexity" evidence="6">
    <location>
        <begin position="669"/>
        <end position="678"/>
    </location>
</feature>
<feature type="compositionally biased region" description="Polar residues" evidence="6">
    <location>
        <begin position="192"/>
        <end position="204"/>
    </location>
</feature>
<feature type="region of interest" description="Disordered" evidence="6">
    <location>
        <begin position="866"/>
        <end position="914"/>
    </location>
</feature>
<feature type="compositionally biased region" description="Low complexity" evidence="6">
    <location>
        <begin position="866"/>
        <end position="880"/>
    </location>
</feature>
<keyword evidence="4" id="KW-0804">Transcription</keyword>
<dbReference type="InterPro" id="IPR006939">
    <property type="entry name" value="SNF5"/>
</dbReference>
<dbReference type="Pfam" id="PF04855">
    <property type="entry name" value="SNF5"/>
    <property type="match status" value="1"/>
</dbReference>
<keyword evidence="8" id="KW-1185">Reference proteome</keyword>
<comment type="caution">
    <text evidence="7">The sequence shown here is derived from an EMBL/GenBank/DDBJ whole genome shotgun (WGS) entry which is preliminary data.</text>
</comment>
<feature type="region of interest" description="Disordered" evidence="6">
    <location>
        <begin position="1"/>
        <end position="30"/>
    </location>
</feature>
<feature type="compositionally biased region" description="Pro residues" evidence="6">
    <location>
        <begin position="1763"/>
        <end position="1785"/>
    </location>
</feature>
<feature type="compositionally biased region" description="Low complexity" evidence="6">
    <location>
        <begin position="1714"/>
        <end position="1728"/>
    </location>
</feature>
<feature type="compositionally biased region" description="Polar residues" evidence="6">
    <location>
        <begin position="125"/>
        <end position="139"/>
    </location>
</feature>
<feature type="compositionally biased region" description="Polar residues" evidence="6">
    <location>
        <begin position="371"/>
        <end position="410"/>
    </location>
</feature>
<dbReference type="GO" id="GO:0000228">
    <property type="term" value="C:nuclear chromosome"/>
    <property type="evidence" value="ECO:0007669"/>
    <property type="project" value="InterPro"/>
</dbReference>
<name>A0A2R6NSD1_9APHY</name>
<feature type="region of interest" description="Disordered" evidence="6">
    <location>
        <begin position="1530"/>
        <end position="1554"/>
    </location>
</feature>
<feature type="compositionally biased region" description="Low complexity" evidence="6">
    <location>
        <begin position="479"/>
        <end position="493"/>
    </location>
</feature>
<sequence length="1854" mass="197856">MMFQAQQQQQHQQFNPNAINGLGGPNGAGGLSMMQAQQLQHMYKYGQSNSGNNSFNPQMMQAAFNHAQQQAGGQVGGNAPMGVNPQALLNNQSAMNANMGMNGMSLNPQQMLLQQQQQHQKAQQYRLSNPSAGGSSMPSGINPAQLLAQQSSGGGMSGMGVNRMNGGMGAMNMNGMGGINPQNLTMSVNAVAGSQSATSPQSPHSQSSMANPSMMSSSHSSSVSSTPAQTGNPQSIMSTFDPSQVQYLMGLSGEERSKEAQRLLATRFAAQNQQQNQQGMDGMNGMSFTVPMSGSSGMQTMGGQGGNGLNMQGQGMNMNMQNMGGMNGMQSIGGMQNFSAQQLSRMHAIQAQHALNQLGQSQGQQQGFERPSSSASHLSQGAGQPQQASPTQQHAFLHQGLTQGHSPTRSQTPQMQHQAQMQGHPHHPSQQQQHPQLQAQMMPPPSSIPPRPPTTQPSPAPRPGAASGMHGVPQHHQQHQQMQQMQQQQQQQQYMRAHAQSPRPGTAGGGAMPSPRVNTHSLQSGQQHQGQGQQSHMQVTSPQAPVPIPIQPRPPVASQLGTSPAPPPRPGTSQSMRALTPSNTRAITPSQVMSRPGTASGYPQQMQAQPQGHPQHSQQSPTQGQPQTVQMQHQAHTPTTLTPTSATYPPIAPTPVPGSPTRGAKRKAGTPGPSSTGTPVPPQQGQSHMQGQVPPQQHGQTQAQQLSQGQMLAQMQGRMPGGMGGGPGMNMTGNPSATSGMTPAQLASMRMSAGMNSANMMAGLMGGAGGGMMGPPVLPRSQSLPQVDMSLPGMNGINGMGMNGMPVQSISRQASSGDLRDIASAATSPTAANVAGLSINAGLNQSMAMGAGPGGINSMSVPSASSMMMSLSSSPNPAMLGAGPSMPSMDSLPIAPSTPRQPSQPPASGSPFLQTNMGMATEKKISGQGLLVNAAPLGRMSSGVSSDAAGPSAMAPSSGTSAAAAAASTAGPSVSSAPTVIPQLPPLPANVSLNPKTTRVSVVPLIDSENLIPQLAPDEIANVQKWMQVDKEYEGMYKKMRDRMTEEVRDVVVKTRPWWEKDPLADARGNRRRRDKFEIIGMKGGKDERSRRKLGKREGFKLPRTVDPEGASRPEQLVPIRLEFDVEHHKMRDTFLWNLNDPIITPEIFAQSVVDDYSLAPSYHAVITKTIQDQLSDFKSHSTFFGEDGIPNSPVEDVSVKGSFDDEDAVWWDAWRQNAQKDVNYKKVSGREEAHSRKRRKIVKDEVVDHAEIPPAVEKDQPMSVDDFEEDDSKALEEMRILIKLDIIVGPLKLEDQFEWDLDSLDPSPERFAEVYAKELGLGGEFRTSIAHSIREQAQIYQKSLFLVGHPSDGTMLQDDDLRMSLLPSLHTGARSMDQVGAFTPILSYLSDSEIERNEKEREKELNRRRRKTTRGRRGVALPDREPPKTFRTPAIGFPEVDAATLAAVNAAAAPTSRRAAAAAASLTIANMVASENGTAPITQNIPIPAAPSAPIVLKEKKPKGLFKAPSYSPTVLRPRAHVVAPIASTAADPSTVPPPSETDMPVSTGAPESRGARVVFSAKRVKELEREAKEREYVDGQHANYIDGVWHCSNCGCPESIAIGRRKGPLGDKSQCGVCGKFWHRHRRPRPVQYNSDLEYHLGLKRQEEQARIAASRKKRPQANNAIEASSSKAPTVEPETPMKPKSEAWVEIPSFIPGPPEPSTASGDVERAASPISTASSISEAPLAQAVKTNGIGHSTQSAPASTTVDSPPASTEAPATPNPGPPPTPASAPPTARPPPPARFKRGTMPPWLSQAMAEMQERYPDDRFEAILRVTTGMAVWRIKCLDCPGKFKQGRSNMVNIPIEGVEVV</sequence>
<evidence type="ECO:0000256" key="6">
    <source>
        <dbReference type="SAM" id="MobiDB-lite"/>
    </source>
</evidence>
<feature type="compositionally biased region" description="Low complexity" evidence="6">
    <location>
        <begin position="358"/>
        <end position="367"/>
    </location>
</feature>